<evidence type="ECO:0000313" key="4">
    <source>
        <dbReference type="RefSeq" id="XP_026276780.1"/>
    </source>
</evidence>
<dbReference type="GeneID" id="113205394"/>
<dbReference type="RefSeq" id="XP_026276780.1">
    <property type="nucleotide sequence ID" value="XM_026420995.2"/>
</dbReference>
<proteinExistence type="predicted"/>
<feature type="region of interest" description="Disordered" evidence="1">
    <location>
        <begin position="311"/>
        <end position="333"/>
    </location>
</feature>
<dbReference type="InterPro" id="IPR001810">
    <property type="entry name" value="F-box_dom"/>
</dbReference>
<name>A0A6J1SC10_FRAOC</name>
<reference evidence="4" key="1">
    <citation type="submission" date="2025-08" db="UniProtKB">
        <authorList>
            <consortium name="RefSeq"/>
        </authorList>
    </citation>
    <scope>IDENTIFICATION</scope>
    <source>
        <tissue evidence="4">Whole organism</tissue>
    </source>
</reference>
<dbReference type="AlphaFoldDB" id="A0A6J1SC10"/>
<evidence type="ECO:0000313" key="3">
    <source>
        <dbReference type="Proteomes" id="UP000504606"/>
    </source>
</evidence>
<feature type="domain" description="F-box" evidence="2">
    <location>
        <begin position="12"/>
        <end position="58"/>
    </location>
</feature>
<dbReference type="Proteomes" id="UP000504606">
    <property type="component" value="Unplaced"/>
</dbReference>
<feature type="compositionally biased region" description="Polar residues" evidence="1">
    <location>
        <begin position="316"/>
        <end position="333"/>
    </location>
</feature>
<dbReference type="SMART" id="SM00256">
    <property type="entry name" value="FBOX"/>
    <property type="match status" value="1"/>
</dbReference>
<sequence>MTETNISGMDTSAAAAALPDLILLQVIGLLPAADVVSIGQVCRHWRRVALGEEVWRRRELDATCDEADGGRQLVRVLRFAPCLAGLSVATTSWSSPRHAARAAVKQALLQADCKVERITDVWCHVDGEWASAMLAVHADHVREVGACHVDGALLQALHTMALHRALRGLQVWHGDVALRVQDDDLAFDEEDGEGRGQGGLQWVDIFDIPQATTLSLLRAHRRTLQEVTLHVGTPAPSAVGWGWRHQDDRWPDTCSRLHLQLSACSLQALQSLFLDRYGRSHPLPACAAQLADLRGALPGVTVTCLQCEEDAKSKKTSGASSPSTPSFVQQPGS</sequence>
<gene>
    <name evidence="4" type="primary">LOC113205394</name>
</gene>
<evidence type="ECO:0000256" key="1">
    <source>
        <dbReference type="SAM" id="MobiDB-lite"/>
    </source>
</evidence>
<accession>A0A6J1SC10</accession>
<organism evidence="3 4">
    <name type="scientific">Frankliniella occidentalis</name>
    <name type="common">Western flower thrips</name>
    <name type="synonym">Euthrips occidentalis</name>
    <dbReference type="NCBI Taxonomy" id="133901"/>
    <lineage>
        <taxon>Eukaryota</taxon>
        <taxon>Metazoa</taxon>
        <taxon>Ecdysozoa</taxon>
        <taxon>Arthropoda</taxon>
        <taxon>Hexapoda</taxon>
        <taxon>Insecta</taxon>
        <taxon>Pterygota</taxon>
        <taxon>Neoptera</taxon>
        <taxon>Paraneoptera</taxon>
        <taxon>Thysanoptera</taxon>
        <taxon>Terebrantia</taxon>
        <taxon>Thripoidea</taxon>
        <taxon>Thripidae</taxon>
        <taxon>Frankliniella</taxon>
    </lineage>
</organism>
<dbReference type="Pfam" id="PF12937">
    <property type="entry name" value="F-box-like"/>
    <property type="match status" value="1"/>
</dbReference>
<evidence type="ECO:0000259" key="2">
    <source>
        <dbReference type="PROSITE" id="PS50181"/>
    </source>
</evidence>
<protein>
    <submittedName>
        <fullName evidence="4">Uncharacterized protein LOC113205394</fullName>
    </submittedName>
</protein>
<dbReference type="KEGG" id="foc:113205394"/>
<dbReference type="PROSITE" id="PS50181">
    <property type="entry name" value="FBOX"/>
    <property type="match status" value="1"/>
</dbReference>
<keyword evidence="3" id="KW-1185">Reference proteome</keyword>
<dbReference type="SUPFAM" id="SSF81383">
    <property type="entry name" value="F-box domain"/>
    <property type="match status" value="1"/>
</dbReference>
<dbReference type="Gene3D" id="1.20.1280.50">
    <property type="match status" value="1"/>
</dbReference>
<dbReference type="InterPro" id="IPR036047">
    <property type="entry name" value="F-box-like_dom_sf"/>
</dbReference>